<proteinExistence type="predicted"/>
<sequence length="63" mass="6763">MSRSTLILTTAGMILGGAMAIDLLDARVQSAPPKPAPGYEVVHRDAVEHTDKDAYVVPPYRAQ</sequence>
<evidence type="ECO:0000313" key="1">
    <source>
        <dbReference type="EMBL" id="TDP41708.1"/>
    </source>
</evidence>
<keyword evidence="2" id="KW-1185">Reference proteome</keyword>
<dbReference type="AlphaFoldDB" id="A0A4R6PSJ3"/>
<comment type="caution">
    <text evidence="1">The sequence shown here is derived from an EMBL/GenBank/DDBJ whole genome shotgun (WGS) entry which is preliminary data.</text>
</comment>
<reference evidence="1 2" key="1">
    <citation type="submission" date="2019-03" db="EMBL/GenBank/DDBJ databases">
        <title>Genomic Encyclopedia of Type Strains, Phase IV (KMG-IV): sequencing the most valuable type-strain genomes for metagenomic binning, comparative biology and taxonomic classification.</title>
        <authorList>
            <person name="Goeker M."/>
        </authorList>
    </citation>
    <scope>NUCLEOTIDE SEQUENCE [LARGE SCALE GENOMIC DNA]</scope>
    <source>
        <strain evidence="1 2">DSM 44496</strain>
    </source>
</reference>
<protein>
    <submittedName>
        <fullName evidence="1">Uncharacterized protein</fullName>
    </submittedName>
</protein>
<gene>
    <name evidence="1" type="ORF">DFR75_101811</name>
</gene>
<name>A0A4R6PSJ3_NOCIG</name>
<dbReference type="EMBL" id="SNXK01000001">
    <property type="protein sequence ID" value="TDP41708.1"/>
    <property type="molecule type" value="Genomic_DNA"/>
</dbReference>
<dbReference type="RefSeq" id="WP_067496292.1">
    <property type="nucleotide sequence ID" value="NZ_SNXK01000001.1"/>
</dbReference>
<evidence type="ECO:0000313" key="2">
    <source>
        <dbReference type="Proteomes" id="UP000295087"/>
    </source>
</evidence>
<organism evidence="1 2">
    <name type="scientific">Nocardia ignorata</name>
    <dbReference type="NCBI Taxonomy" id="145285"/>
    <lineage>
        <taxon>Bacteria</taxon>
        <taxon>Bacillati</taxon>
        <taxon>Actinomycetota</taxon>
        <taxon>Actinomycetes</taxon>
        <taxon>Mycobacteriales</taxon>
        <taxon>Nocardiaceae</taxon>
        <taxon>Nocardia</taxon>
    </lineage>
</organism>
<dbReference type="Proteomes" id="UP000295087">
    <property type="component" value="Unassembled WGS sequence"/>
</dbReference>
<accession>A0A4R6PSJ3</accession>